<feature type="domain" description="Cadherin" evidence="8">
    <location>
        <begin position="320"/>
        <end position="437"/>
    </location>
</feature>
<dbReference type="SUPFAM" id="SSF49313">
    <property type="entry name" value="Cadherin-like"/>
    <property type="match status" value="5"/>
</dbReference>
<dbReference type="PRINTS" id="PR00205">
    <property type="entry name" value="CADHERIN"/>
</dbReference>
<keyword evidence="5" id="KW-1133">Transmembrane helix</keyword>
<accession>A0A8B6CLG0</accession>
<dbReference type="GO" id="GO:0005509">
    <property type="term" value="F:calcium ion binding"/>
    <property type="evidence" value="ECO:0007669"/>
    <property type="project" value="UniProtKB-UniRule"/>
</dbReference>
<dbReference type="InterPro" id="IPR002126">
    <property type="entry name" value="Cadherin-like_dom"/>
</dbReference>
<evidence type="ECO:0000256" key="5">
    <source>
        <dbReference type="ARBA" id="ARBA00022989"/>
    </source>
</evidence>
<dbReference type="OrthoDB" id="6154916at2759"/>
<dbReference type="InterPro" id="IPR015919">
    <property type="entry name" value="Cadherin-like_sf"/>
</dbReference>
<dbReference type="Proteomes" id="UP000596742">
    <property type="component" value="Unassembled WGS sequence"/>
</dbReference>
<feature type="domain" description="Cadherin" evidence="8">
    <location>
        <begin position="550"/>
        <end position="658"/>
    </location>
</feature>
<dbReference type="SMART" id="SM00112">
    <property type="entry name" value="CA"/>
    <property type="match status" value="4"/>
</dbReference>
<dbReference type="CDD" id="cd11304">
    <property type="entry name" value="Cadherin_repeat"/>
    <property type="match status" value="4"/>
</dbReference>
<dbReference type="GO" id="GO:0008013">
    <property type="term" value="F:beta-catenin binding"/>
    <property type="evidence" value="ECO:0007669"/>
    <property type="project" value="TreeGrafter"/>
</dbReference>
<keyword evidence="6" id="KW-0472">Membrane</keyword>
<evidence type="ECO:0000256" key="4">
    <source>
        <dbReference type="ARBA" id="ARBA00022837"/>
    </source>
</evidence>
<dbReference type="InterPro" id="IPR039808">
    <property type="entry name" value="Cadherin"/>
</dbReference>
<dbReference type="InterPro" id="IPR020894">
    <property type="entry name" value="Cadherin_CS"/>
</dbReference>
<evidence type="ECO:0000256" key="2">
    <source>
        <dbReference type="ARBA" id="ARBA00022692"/>
    </source>
</evidence>
<feature type="domain" description="Cadherin" evidence="8">
    <location>
        <begin position="143"/>
        <end position="197"/>
    </location>
</feature>
<protein>
    <recommendedName>
        <fullName evidence="8">Cadherin domain-containing protein</fullName>
    </recommendedName>
</protein>
<dbReference type="PANTHER" id="PTHR24027">
    <property type="entry name" value="CADHERIN-23"/>
    <property type="match status" value="1"/>
</dbReference>
<dbReference type="GO" id="GO:0045296">
    <property type="term" value="F:cadherin binding"/>
    <property type="evidence" value="ECO:0007669"/>
    <property type="project" value="TreeGrafter"/>
</dbReference>
<gene>
    <name evidence="9" type="ORF">MGAL_10B034621</name>
</gene>
<comment type="subcellular location">
    <subcellularLocation>
        <location evidence="1">Membrane</location>
    </subcellularLocation>
</comment>
<keyword evidence="3" id="KW-0677">Repeat</keyword>
<evidence type="ECO:0000256" key="1">
    <source>
        <dbReference type="ARBA" id="ARBA00004370"/>
    </source>
</evidence>
<dbReference type="PANTHER" id="PTHR24027:SF411">
    <property type="entry name" value="CADHERIN DOMAIN-CONTAINING PROTEIN"/>
    <property type="match status" value="1"/>
</dbReference>
<dbReference type="Gene3D" id="2.60.40.60">
    <property type="entry name" value="Cadherins"/>
    <property type="match status" value="5"/>
</dbReference>
<dbReference type="GO" id="GO:0016477">
    <property type="term" value="P:cell migration"/>
    <property type="evidence" value="ECO:0007669"/>
    <property type="project" value="TreeGrafter"/>
</dbReference>
<dbReference type="Pfam" id="PF00028">
    <property type="entry name" value="Cadherin"/>
    <property type="match status" value="2"/>
</dbReference>
<keyword evidence="10" id="KW-1185">Reference proteome</keyword>
<evidence type="ECO:0000256" key="6">
    <source>
        <dbReference type="ARBA" id="ARBA00023136"/>
    </source>
</evidence>
<evidence type="ECO:0000256" key="3">
    <source>
        <dbReference type="ARBA" id="ARBA00022737"/>
    </source>
</evidence>
<dbReference type="GO" id="GO:0007156">
    <property type="term" value="P:homophilic cell adhesion via plasma membrane adhesion molecules"/>
    <property type="evidence" value="ECO:0007669"/>
    <property type="project" value="InterPro"/>
</dbReference>
<dbReference type="FunFam" id="2.60.40.60:FF:000020">
    <property type="entry name" value="Dachsous cadherin-related 1b"/>
    <property type="match status" value="1"/>
</dbReference>
<reference evidence="9" key="1">
    <citation type="submission" date="2018-11" db="EMBL/GenBank/DDBJ databases">
        <authorList>
            <person name="Alioto T."/>
            <person name="Alioto T."/>
        </authorList>
    </citation>
    <scope>NUCLEOTIDE SEQUENCE</scope>
</reference>
<dbReference type="AlphaFoldDB" id="A0A8B6CLG0"/>
<sequence length="731" mass="81273">MILTKTQKDFFHSESVKRSFSARLIFHVALAGLSQLYPPQFDTFPFLVQYSEGCSTTKVLATLTARGSNGFITISANDDSTRARVQIIQTSSGTSGGFFTTVQIRQKACMDRETIGTLQIYILDVNDEPPSFTSKLFQITVPEDTQRSTEVLQVHASDPDNGVGGVVRYSLQDGGGLNGTATLIIKVLDIQNKPPYFTGQPFKAHILEESPIGTIVNFVFPIRADDGDTGVPHDIQYKFTTGACIEFFEIKQNGSFGIVQVKKRIDRDSCVLYEVGGICTLTLMALEMANSTGLNLGPTNTTTSIEIIVIDINDNLPMFRPSMYNATVFENMMQVSIAIEGSRIEVTDEDQDDNGRLDLELQYINGTKVQGIKPVPDKIQGNGYIMLYLQDSFTFDYEEVQGEVYKLVASEEQAPMSKTHCLIYLKIIDRNDNLPQFSKWSYAVDILENVTSSQMILTETATDKDSGEFSKMTYSLQDGKDIFTIDNVTGEITKRENVVLDYEKRDEYVLTLVAKDGGGSLQSAEVVVRLHDINDNPPVFSQSSYIGSIEGSDPNFEITVTASDRDKQNTTNSQIGFSLIDSPLNMHNNFTITTTWKNEESMGKISLRNSLVYEKLNKTTIELYVRAIDFGNPSLSATSTVIIHIQACSSLSSNCPCGKSLKTRVTSPTHESTDKYHPMHSIAGIKHFVFRYDPDSHVMVAITQKKCYLYIMSVTDSDDVQVTDGLRRLKV</sequence>
<comment type="caution">
    <text evidence="9">The sequence shown here is derived from an EMBL/GenBank/DDBJ whole genome shotgun (WGS) entry which is preliminary data.</text>
</comment>
<dbReference type="GO" id="GO:0016342">
    <property type="term" value="C:catenin complex"/>
    <property type="evidence" value="ECO:0007669"/>
    <property type="project" value="TreeGrafter"/>
</dbReference>
<proteinExistence type="predicted"/>
<name>A0A8B6CLG0_MYTGA</name>
<keyword evidence="2" id="KW-0812">Transmembrane</keyword>
<feature type="domain" description="Cadherin" evidence="8">
    <location>
        <begin position="438"/>
        <end position="540"/>
    </location>
</feature>
<evidence type="ECO:0000313" key="10">
    <source>
        <dbReference type="Proteomes" id="UP000596742"/>
    </source>
</evidence>
<feature type="domain" description="Cadherin" evidence="8">
    <location>
        <begin position="198"/>
        <end position="319"/>
    </location>
</feature>
<organism evidence="9 10">
    <name type="scientific">Mytilus galloprovincialis</name>
    <name type="common">Mediterranean mussel</name>
    <dbReference type="NCBI Taxonomy" id="29158"/>
    <lineage>
        <taxon>Eukaryota</taxon>
        <taxon>Metazoa</taxon>
        <taxon>Spiralia</taxon>
        <taxon>Lophotrochozoa</taxon>
        <taxon>Mollusca</taxon>
        <taxon>Bivalvia</taxon>
        <taxon>Autobranchia</taxon>
        <taxon>Pteriomorphia</taxon>
        <taxon>Mytilida</taxon>
        <taxon>Mytiloidea</taxon>
        <taxon>Mytilidae</taxon>
        <taxon>Mytilinae</taxon>
        <taxon>Mytilus</taxon>
    </lineage>
</organism>
<dbReference type="EMBL" id="UYJE01001992">
    <property type="protein sequence ID" value="VDI07002.1"/>
    <property type="molecule type" value="Genomic_DNA"/>
</dbReference>
<evidence type="ECO:0000256" key="7">
    <source>
        <dbReference type="PROSITE-ProRule" id="PRU00043"/>
    </source>
</evidence>
<evidence type="ECO:0000259" key="8">
    <source>
        <dbReference type="PROSITE" id="PS50268"/>
    </source>
</evidence>
<evidence type="ECO:0000313" key="9">
    <source>
        <dbReference type="EMBL" id="VDI07002.1"/>
    </source>
</evidence>
<keyword evidence="4 7" id="KW-0106">Calcium</keyword>
<dbReference type="PROSITE" id="PS50268">
    <property type="entry name" value="CADHERIN_2"/>
    <property type="match status" value="5"/>
</dbReference>
<dbReference type="PROSITE" id="PS00232">
    <property type="entry name" value="CADHERIN_1"/>
    <property type="match status" value="2"/>
</dbReference>